<feature type="compositionally biased region" description="Basic and acidic residues" evidence="3">
    <location>
        <begin position="158"/>
        <end position="175"/>
    </location>
</feature>
<keyword evidence="1" id="KW-0489">Methyltransferase</keyword>
<evidence type="ECO:0000313" key="4">
    <source>
        <dbReference type="EMBL" id="KAK7073686.1"/>
    </source>
</evidence>
<evidence type="ECO:0000256" key="2">
    <source>
        <dbReference type="ARBA" id="ARBA00022679"/>
    </source>
</evidence>
<feature type="compositionally biased region" description="Basic and acidic residues" evidence="3">
    <location>
        <begin position="344"/>
        <end position="356"/>
    </location>
</feature>
<gene>
    <name evidence="4" type="ORF">SK128_027136</name>
</gene>
<feature type="region of interest" description="Disordered" evidence="3">
    <location>
        <begin position="158"/>
        <end position="231"/>
    </location>
</feature>
<dbReference type="InterPro" id="IPR029063">
    <property type="entry name" value="SAM-dependent_MTases_sf"/>
</dbReference>
<sequence>MSSTTPCRESEKIRQEQSPPSLPSSSSLLSPGNTFTDAKQETSIKKSPKSRRKLTIAHLDQPQPALASSGQTIDAQISAWSTELLQERQSTRSRAPDRQPKPKSLSPLGYECSDIKSWSEVAIKPLTETVNLPPSSSSSSTSWRAKFSPEGVLKGITEFDKTSVQRKTQDAKKSSLELPFSSPCKSSLSPSSSVSSTSPSVPRDVIKEDTLSRSPLLSSPTLSTSSGESRSSLHIAMSLFGRDSKESPFSLEMFKMSRSESSIPLLSPEESHFNHGTFKEPAKPIIIKEPKRSQRSKTDTENTAKEIRKTGHAPCKASAKDTDRSNKDEGASKHRKGHGSSLKVRIDDSKQKENGTIKKTNCRLCARENDKRQKNKKQEQLASELATREQQGISGKKRGSNQVKGDGWRRGELKPQGSLDSAREKEALASKPTPPLIRSGSLDLEKAEKIQRESGLSRDASLSTSQDSLQSDMGGAPTLHRYYHVFREGELDQLIEKYVHNLHIISSYYDHANWCVIAEKVQ</sequence>
<accession>A0AAN8ZYS6</accession>
<dbReference type="GO" id="GO:0005634">
    <property type="term" value="C:nucleus"/>
    <property type="evidence" value="ECO:0007669"/>
    <property type="project" value="TreeGrafter"/>
</dbReference>
<dbReference type="PANTHER" id="PTHR13069">
    <property type="entry name" value="ALKYLATED DNA REPAIR PROTEIN ALKB HOMOLOG 8"/>
    <property type="match status" value="1"/>
</dbReference>
<evidence type="ECO:0000256" key="1">
    <source>
        <dbReference type="ARBA" id="ARBA00022603"/>
    </source>
</evidence>
<dbReference type="GO" id="GO:0002098">
    <property type="term" value="P:tRNA wobble uridine modification"/>
    <property type="evidence" value="ECO:0007669"/>
    <property type="project" value="TreeGrafter"/>
</dbReference>
<feature type="compositionally biased region" description="Basic and acidic residues" evidence="3">
    <location>
        <begin position="365"/>
        <end position="379"/>
    </location>
</feature>
<evidence type="ECO:0000313" key="5">
    <source>
        <dbReference type="Proteomes" id="UP001381693"/>
    </source>
</evidence>
<feature type="compositionally biased region" description="Basic and acidic residues" evidence="3">
    <location>
        <begin position="269"/>
        <end position="309"/>
    </location>
</feature>
<feature type="compositionally biased region" description="Low complexity" evidence="3">
    <location>
        <begin position="461"/>
        <end position="472"/>
    </location>
</feature>
<dbReference type="GO" id="GO:0005737">
    <property type="term" value="C:cytoplasm"/>
    <property type="evidence" value="ECO:0007669"/>
    <property type="project" value="TreeGrafter"/>
</dbReference>
<evidence type="ECO:0000256" key="3">
    <source>
        <dbReference type="SAM" id="MobiDB-lite"/>
    </source>
</evidence>
<feature type="compositionally biased region" description="Low complexity" evidence="3">
    <location>
        <begin position="212"/>
        <end position="231"/>
    </location>
</feature>
<feature type="compositionally biased region" description="Basic and acidic residues" evidence="3">
    <location>
        <begin position="443"/>
        <end position="456"/>
    </location>
</feature>
<feature type="compositionally biased region" description="Basic and acidic residues" evidence="3">
    <location>
        <begin position="86"/>
        <end position="100"/>
    </location>
</feature>
<dbReference type="AlphaFoldDB" id="A0AAN8ZYS6"/>
<comment type="caution">
    <text evidence="4">The sequence shown here is derived from an EMBL/GenBank/DDBJ whole genome shotgun (WGS) entry which is preliminary data.</text>
</comment>
<feature type="region of interest" description="Disordered" evidence="3">
    <location>
        <begin position="266"/>
        <end position="474"/>
    </location>
</feature>
<organism evidence="4 5">
    <name type="scientific">Halocaridina rubra</name>
    <name type="common">Hawaiian red shrimp</name>
    <dbReference type="NCBI Taxonomy" id="373956"/>
    <lineage>
        <taxon>Eukaryota</taxon>
        <taxon>Metazoa</taxon>
        <taxon>Ecdysozoa</taxon>
        <taxon>Arthropoda</taxon>
        <taxon>Crustacea</taxon>
        <taxon>Multicrustacea</taxon>
        <taxon>Malacostraca</taxon>
        <taxon>Eumalacostraca</taxon>
        <taxon>Eucarida</taxon>
        <taxon>Decapoda</taxon>
        <taxon>Pleocyemata</taxon>
        <taxon>Caridea</taxon>
        <taxon>Atyoidea</taxon>
        <taxon>Atyidae</taxon>
        <taxon>Halocaridina</taxon>
    </lineage>
</organism>
<keyword evidence="5" id="KW-1185">Reference proteome</keyword>
<dbReference type="PANTHER" id="PTHR13069:SF37">
    <property type="entry name" value="FIRE DANCER"/>
    <property type="match status" value="1"/>
</dbReference>
<dbReference type="GO" id="GO:0000049">
    <property type="term" value="F:tRNA binding"/>
    <property type="evidence" value="ECO:0007669"/>
    <property type="project" value="TreeGrafter"/>
</dbReference>
<dbReference type="Gene3D" id="3.40.50.150">
    <property type="entry name" value="Vaccinia Virus protein VP39"/>
    <property type="match status" value="1"/>
</dbReference>
<reference evidence="4 5" key="1">
    <citation type="submission" date="2023-11" db="EMBL/GenBank/DDBJ databases">
        <title>Halocaridina rubra genome assembly.</title>
        <authorList>
            <person name="Smith C."/>
        </authorList>
    </citation>
    <scope>NUCLEOTIDE SEQUENCE [LARGE SCALE GENOMIC DNA]</scope>
    <source>
        <strain evidence="4">EP-1</strain>
        <tissue evidence="4">Whole</tissue>
    </source>
</reference>
<feature type="compositionally biased region" description="Basic and acidic residues" evidence="3">
    <location>
        <begin position="318"/>
        <end position="332"/>
    </location>
</feature>
<dbReference type="GO" id="GO:0106335">
    <property type="term" value="F:tRNA (5-carboxymethyluridine(34)-5-O)-methyltransferase activity"/>
    <property type="evidence" value="ECO:0007669"/>
    <property type="project" value="TreeGrafter"/>
</dbReference>
<feature type="region of interest" description="Disordered" evidence="3">
    <location>
        <begin position="86"/>
        <end position="110"/>
    </location>
</feature>
<feature type="non-terminal residue" evidence="4">
    <location>
        <position position="522"/>
    </location>
</feature>
<dbReference type="EMBL" id="JAXCGZ010012259">
    <property type="protein sequence ID" value="KAK7073686.1"/>
    <property type="molecule type" value="Genomic_DNA"/>
</dbReference>
<feature type="compositionally biased region" description="Low complexity" evidence="3">
    <location>
        <begin position="179"/>
        <end position="202"/>
    </location>
</feature>
<name>A0AAN8ZYS6_HALRR</name>
<proteinExistence type="predicted"/>
<protein>
    <submittedName>
        <fullName evidence="4">Uncharacterized protein</fullName>
    </submittedName>
</protein>
<dbReference type="GO" id="GO:0030488">
    <property type="term" value="P:tRNA methylation"/>
    <property type="evidence" value="ECO:0007669"/>
    <property type="project" value="TreeGrafter"/>
</dbReference>
<keyword evidence="2" id="KW-0808">Transferase</keyword>
<dbReference type="InterPro" id="IPR051422">
    <property type="entry name" value="AlkB_tRNA_MeTrf/Diox"/>
</dbReference>
<dbReference type="Proteomes" id="UP001381693">
    <property type="component" value="Unassembled WGS sequence"/>
</dbReference>
<feature type="region of interest" description="Disordered" evidence="3">
    <location>
        <begin position="1"/>
        <end position="52"/>
    </location>
</feature>